<dbReference type="AlphaFoldDB" id="A0A246FQ95"/>
<reference evidence="1 2" key="1">
    <citation type="submission" date="2017-06" db="EMBL/GenBank/DDBJ databases">
        <title>Hymenobacter amundsenii sp. nov. isolated from regoliths in Antarctica.</title>
        <authorList>
            <person name="Sedlacek I."/>
            <person name="Kralova S."/>
            <person name="Pantucek R."/>
            <person name="Svec P."/>
            <person name="Holochova P."/>
            <person name="Stankova E."/>
            <person name="Vrbovska V."/>
            <person name="Busse H.-J."/>
        </authorList>
    </citation>
    <scope>NUCLEOTIDE SEQUENCE [LARGE SCALE GENOMIC DNA]</scope>
    <source>
        <strain evidence="1 2">CCM 8682</strain>
    </source>
</reference>
<sequence length="122" mass="13353">MTPEERLNQLEPLISETTAILDRHTAQLRQHAGLLKQLVQATESNSQALGQVLAAQSDMRGELTQLNSHLSGLATGTGAGELFQEQVGGVESRLEVMESRLETLSGKMDLILTKLIRVYINN</sequence>
<gene>
    <name evidence="1" type="ORF">CDA63_00720</name>
</gene>
<organism evidence="1 2">
    <name type="scientific">Hymenobacter amundsenii</name>
    <dbReference type="NCBI Taxonomy" id="2006685"/>
    <lineage>
        <taxon>Bacteria</taxon>
        <taxon>Pseudomonadati</taxon>
        <taxon>Bacteroidota</taxon>
        <taxon>Cytophagia</taxon>
        <taxon>Cytophagales</taxon>
        <taxon>Hymenobacteraceae</taxon>
        <taxon>Hymenobacter</taxon>
    </lineage>
</organism>
<accession>A0A246FQ95</accession>
<keyword evidence="2" id="KW-1185">Reference proteome</keyword>
<dbReference type="Proteomes" id="UP000197277">
    <property type="component" value="Unassembled WGS sequence"/>
</dbReference>
<name>A0A246FQ95_9BACT</name>
<protein>
    <submittedName>
        <fullName evidence="1">Uncharacterized protein</fullName>
    </submittedName>
</protein>
<comment type="caution">
    <text evidence="1">The sequence shown here is derived from an EMBL/GenBank/DDBJ whole genome shotgun (WGS) entry which is preliminary data.</text>
</comment>
<dbReference type="EMBL" id="NIRR01000001">
    <property type="protein sequence ID" value="OWP64913.1"/>
    <property type="molecule type" value="Genomic_DNA"/>
</dbReference>
<proteinExistence type="predicted"/>
<evidence type="ECO:0000313" key="1">
    <source>
        <dbReference type="EMBL" id="OWP64913.1"/>
    </source>
</evidence>
<evidence type="ECO:0000313" key="2">
    <source>
        <dbReference type="Proteomes" id="UP000197277"/>
    </source>
</evidence>